<dbReference type="Gene3D" id="3.40.50.12780">
    <property type="entry name" value="N-terminal domain of ligase-like"/>
    <property type="match status" value="1"/>
</dbReference>
<evidence type="ECO:0000259" key="1">
    <source>
        <dbReference type="Pfam" id="PF00501"/>
    </source>
</evidence>
<keyword evidence="3" id="KW-1185">Reference proteome</keyword>
<dbReference type="PROSITE" id="PS00455">
    <property type="entry name" value="AMP_BINDING"/>
    <property type="match status" value="1"/>
</dbReference>
<dbReference type="AlphaFoldDB" id="A0A941API9"/>
<proteinExistence type="predicted"/>
<comment type="caution">
    <text evidence="2">The sequence shown here is derived from an EMBL/GenBank/DDBJ whole genome shotgun (WGS) entry which is preliminary data.</text>
</comment>
<dbReference type="PANTHER" id="PTHR43767:SF1">
    <property type="entry name" value="NONRIBOSOMAL PEPTIDE SYNTHASE PES1 (EUROFUNG)-RELATED"/>
    <property type="match status" value="1"/>
</dbReference>
<dbReference type="RefSeq" id="WP_210155040.1">
    <property type="nucleotide sequence ID" value="NZ_JAFCNB010000003.1"/>
</dbReference>
<keyword evidence="2" id="KW-0436">Ligase</keyword>
<evidence type="ECO:0000313" key="2">
    <source>
        <dbReference type="EMBL" id="MBP2703754.1"/>
    </source>
</evidence>
<dbReference type="Proteomes" id="UP000674234">
    <property type="component" value="Unassembled WGS sequence"/>
</dbReference>
<dbReference type="GO" id="GO:0016878">
    <property type="term" value="F:acid-thiol ligase activity"/>
    <property type="evidence" value="ECO:0007669"/>
    <property type="project" value="UniProtKB-ARBA"/>
</dbReference>
<accession>A0A941API9</accession>
<dbReference type="InterPro" id="IPR045851">
    <property type="entry name" value="AMP-bd_C_sf"/>
</dbReference>
<protein>
    <submittedName>
        <fullName evidence="2">Acyl--CoA ligase</fullName>
    </submittedName>
</protein>
<dbReference type="Gene3D" id="3.30.300.30">
    <property type="match status" value="1"/>
</dbReference>
<sequence>MARPDSAPEWGSLTATNIAGLVTGAAGAYGDRPYLMPAEPEGRVLTFADILTFAKGCAALLDEHGVPRGGRVAVVAPNSSLAALLFLGVVAAQRVIVPLNPKAGAAELDVLLAHARPGLVLGRAPSAAKLEGRWAWLSADDEQALLSDVLSRGAACAGPLPPAGGDGTEDATIVYTSGSTGTPKGVVLSHRSLLSGSASMARWAGADEDDLILNVNPMFHAGGQMFPTLTPLWSGGRTVCVRSEAGLARFWGYVDRFEPTWTLVVNAYLAHLAERPERPVSRRLKGVLAGGSPLSPELIHRFEGTFGIPVHQVYGMTEMASVTTVEPRREPGDRRTAGLPIDCSEVRVVAEDGSDRPAGQNGEVLLRGDNMFTRYEDAPELTERRLRNGWIHTGDLGQLDENGELSIVDRLDSMVIVNGENMYPAEVEGVVPHLEGVEDAVLVALPHPVTGVELVLVYTLLPGATARADDWRATLLKFVSTFKVPRRFVPLADLGADAFPRTPLGKIVRPDVQRLATERLS</sequence>
<dbReference type="InterPro" id="IPR000873">
    <property type="entry name" value="AMP-dep_synth/lig_dom"/>
</dbReference>
<name>A0A941API9_9ACTN</name>
<reference evidence="2" key="1">
    <citation type="submission" date="2021-02" db="EMBL/GenBank/DDBJ databases">
        <title>Draft genome sequence of Microbispora sp. RL4-1S isolated from rice leaves in Thailand.</title>
        <authorList>
            <person name="Muangham S."/>
            <person name="Duangmal K."/>
        </authorList>
    </citation>
    <scope>NUCLEOTIDE SEQUENCE</scope>
    <source>
        <strain evidence="2">RL4-1S</strain>
    </source>
</reference>
<dbReference type="Pfam" id="PF00501">
    <property type="entry name" value="AMP-binding"/>
    <property type="match status" value="1"/>
</dbReference>
<dbReference type="InterPro" id="IPR020845">
    <property type="entry name" value="AMP-binding_CS"/>
</dbReference>
<dbReference type="EMBL" id="JAFCNB010000003">
    <property type="protein sequence ID" value="MBP2703754.1"/>
    <property type="molecule type" value="Genomic_DNA"/>
</dbReference>
<organism evidence="2 3">
    <name type="scientific">Microbispora oryzae</name>
    <dbReference type="NCBI Taxonomy" id="2806554"/>
    <lineage>
        <taxon>Bacteria</taxon>
        <taxon>Bacillati</taxon>
        <taxon>Actinomycetota</taxon>
        <taxon>Actinomycetes</taxon>
        <taxon>Streptosporangiales</taxon>
        <taxon>Streptosporangiaceae</taxon>
        <taxon>Microbispora</taxon>
    </lineage>
</organism>
<dbReference type="PANTHER" id="PTHR43767">
    <property type="entry name" value="LONG-CHAIN-FATTY-ACID--COA LIGASE"/>
    <property type="match status" value="1"/>
</dbReference>
<dbReference type="InterPro" id="IPR050237">
    <property type="entry name" value="ATP-dep_AMP-bd_enzyme"/>
</dbReference>
<dbReference type="SUPFAM" id="SSF56801">
    <property type="entry name" value="Acetyl-CoA synthetase-like"/>
    <property type="match status" value="1"/>
</dbReference>
<dbReference type="InterPro" id="IPR042099">
    <property type="entry name" value="ANL_N_sf"/>
</dbReference>
<feature type="domain" description="AMP-dependent synthetase/ligase" evidence="1">
    <location>
        <begin position="26"/>
        <end position="375"/>
    </location>
</feature>
<dbReference type="CDD" id="cd04433">
    <property type="entry name" value="AFD_class_I"/>
    <property type="match status" value="1"/>
</dbReference>
<gene>
    <name evidence="2" type="ORF">JOL79_08050</name>
</gene>
<evidence type="ECO:0000313" key="3">
    <source>
        <dbReference type="Proteomes" id="UP000674234"/>
    </source>
</evidence>